<dbReference type="AlphaFoldDB" id="A0A3D8IY73"/>
<dbReference type="GO" id="GO:0046872">
    <property type="term" value="F:metal ion binding"/>
    <property type="evidence" value="ECO:0007669"/>
    <property type="project" value="UniProtKB-KW"/>
</dbReference>
<dbReference type="NCBIfam" id="TIGR00079">
    <property type="entry name" value="pept_deformyl"/>
    <property type="match status" value="1"/>
</dbReference>
<proteinExistence type="inferred from homology"/>
<dbReference type="InterPro" id="IPR036821">
    <property type="entry name" value="Peptide_deformylase_sf"/>
</dbReference>
<comment type="catalytic activity">
    <reaction evidence="2">
        <text>N-terminal N-formyl-L-methionyl-[peptide] + H2O = N-terminal L-methionyl-[peptide] + formate</text>
        <dbReference type="Rhea" id="RHEA:24420"/>
        <dbReference type="Rhea" id="RHEA-COMP:10639"/>
        <dbReference type="Rhea" id="RHEA-COMP:10640"/>
        <dbReference type="ChEBI" id="CHEBI:15377"/>
        <dbReference type="ChEBI" id="CHEBI:15740"/>
        <dbReference type="ChEBI" id="CHEBI:49298"/>
        <dbReference type="ChEBI" id="CHEBI:64731"/>
        <dbReference type="EC" id="3.5.1.88"/>
    </reaction>
</comment>
<dbReference type="HAMAP" id="MF_00163">
    <property type="entry name" value="Pep_deformylase"/>
    <property type="match status" value="1"/>
</dbReference>
<dbReference type="EMBL" id="NXLU01000001">
    <property type="protein sequence ID" value="RDU69920.1"/>
    <property type="molecule type" value="Genomic_DNA"/>
</dbReference>
<feature type="binding site" evidence="2">
    <location>
        <position position="144"/>
    </location>
    <ligand>
        <name>Fe cation</name>
        <dbReference type="ChEBI" id="CHEBI:24875"/>
    </ligand>
</feature>
<gene>
    <name evidence="2" type="primary">def</name>
    <name evidence="3" type="ORF">CQA62_00460</name>
</gene>
<keyword evidence="2" id="KW-0408">Iron</keyword>
<dbReference type="InterPro" id="IPR023635">
    <property type="entry name" value="Peptide_deformylase"/>
</dbReference>
<comment type="function">
    <text evidence="2">Removes the formyl group from the N-terminal Met of newly synthesized proteins. Requires at least a dipeptide for an efficient rate of reaction. N-terminal L-methionine is a prerequisite for activity but the enzyme has broad specificity at other positions.</text>
</comment>
<dbReference type="GO" id="GO:0006412">
    <property type="term" value="P:translation"/>
    <property type="evidence" value="ECO:0007669"/>
    <property type="project" value="UniProtKB-UniRule"/>
</dbReference>
<name>A0A3D8IY73_9HELI</name>
<evidence type="ECO:0000313" key="3">
    <source>
        <dbReference type="EMBL" id="RDU69920.1"/>
    </source>
</evidence>
<keyword evidence="2" id="KW-0648">Protein biosynthesis</keyword>
<dbReference type="GO" id="GO:0042586">
    <property type="term" value="F:peptide deformylase activity"/>
    <property type="evidence" value="ECO:0007669"/>
    <property type="project" value="UniProtKB-UniRule"/>
</dbReference>
<dbReference type="NCBIfam" id="NF001159">
    <property type="entry name" value="PRK00150.1-3"/>
    <property type="match status" value="1"/>
</dbReference>
<keyword evidence="2" id="KW-0479">Metal-binding</keyword>
<dbReference type="PRINTS" id="PR01576">
    <property type="entry name" value="PDEFORMYLASE"/>
</dbReference>
<comment type="caution">
    <text evidence="3">The sequence shown here is derived from an EMBL/GenBank/DDBJ whole genome shotgun (WGS) entry which is preliminary data.</text>
</comment>
<evidence type="ECO:0000313" key="4">
    <source>
        <dbReference type="Proteomes" id="UP000257067"/>
    </source>
</evidence>
<evidence type="ECO:0000256" key="1">
    <source>
        <dbReference type="ARBA" id="ARBA00010759"/>
    </source>
</evidence>
<feature type="binding site" evidence="2">
    <location>
        <position position="148"/>
    </location>
    <ligand>
        <name>Fe cation</name>
        <dbReference type="ChEBI" id="CHEBI:24875"/>
    </ligand>
</feature>
<reference evidence="3 4" key="1">
    <citation type="submission" date="2018-04" db="EMBL/GenBank/DDBJ databases">
        <title>Novel Campyloabacter and Helicobacter Species and Strains.</title>
        <authorList>
            <person name="Mannion A.J."/>
            <person name="Shen Z."/>
            <person name="Fox J.G."/>
        </authorList>
    </citation>
    <scope>NUCLEOTIDE SEQUENCE [LARGE SCALE GENOMIC DNA]</scope>
    <source>
        <strain evidence="3 4">ATCC 700242</strain>
    </source>
</reference>
<dbReference type="CDD" id="cd00487">
    <property type="entry name" value="Pep_deformylase"/>
    <property type="match status" value="1"/>
</dbReference>
<organism evidence="3 4">
    <name type="scientific">Helicobacter cholecystus</name>
    <dbReference type="NCBI Taxonomy" id="45498"/>
    <lineage>
        <taxon>Bacteria</taxon>
        <taxon>Pseudomonadati</taxon>
        <taxon>Campylobacterota</taxon>
        <taxon>Epsilonproteobacteria</taxon>
        <taxon>Campylobacterales</taxon>
        <taxon>Helicobacteraceae</taxon>
        <taxon>Helicobacter</taxon>
    </lineage>
</organism>
<dbReference type="Proteomes" id="UP000257067">
    <property type="component" value="Unassembled WGS sequence"/>
</dbReference>
<dbReference type="OrthoDB" id="9804313at2"/>
<dbReference type="Gene3D" id="3.90.45.10">
    <property type="entry name" value="Peptide deformylase"/>
    <property type="match status" value="1"/>
</dbReference>
<feature type="active site" evidence="2">
    <location>
        <position position="145"/>
    </location>
</feature>
<keyword evidence="2" id="KW-0378">Hydrolase</keyword>
<keyword evidence="4" id="KW-1185">Reference proteome</keyword>
<dbReference type="SUPFAM" id="SSF56420">
    <property type="entry name" value="Peptide deformylase"/>
    <property type="match status" value="1"/>
</dbReference>
<dbReference type="EC" id="3.5.1.88" evidence="2"/>
<comment type="cofactor">
    <cofactor evidence="2">
        <name>Fe(2+)</name>
        <dbReference type="ChEBI" id="CHEBI:29033"/>
    </cofactor>
    <text evidence="2">Binds 1 Fe(2+) ion.</text>
</comment>
<evidence type="ECO:0000256" key="2">
    <source>
        <dbReference type="HAMAP-Rule" id="MF_00163"/>
    </source>
</evidence>
<dbReference type="PANTHER" id="PTHR10458:SF22">
    <property type="entry name" value="PEPTIDE DEFORMYLASE"/>
    <property type="match status" value="1"/>
</dbReference>
<dbReference type="PANTHER" id="PTHR10458">
    <property type="entry name" value="PEPTIDE DEFORMYLASE"/>
    <property type="match status" value="1"/>
</dbReference>
<accession>A0A3D8IY73</accession>
<comment type="similarity">
    <text evidence="1 2">Belongs to the polypeptide deformylase family.</text>
</comment>
<sequence length="180" mass="21126">MSRGESIMILPILSYPNPILKTRSIEVEVFDEHLHALLDDMYETMLSHEGVGLAGIQVNIPRRILIINIPREDKTQYKEDLLEIINPVITKKRGEIFFTEGCLSVPNFYEDVLRYDEVEITYQDRFGKSQTLQAQGYLAVAIQHEMDHLNGILFVDRLSIMKRKKFEKEFKKEQRNKNKR</sequence>
<dbReference type="Pfam" id="PF01327">
    <property type="entry name" value="Pep_deformylase"/>
    <property type="match status" value="1"/>
</dbReference>
<feature type="binding site" evidence="2">
    <location>
        <position position="102"/>
    </location>
    <ligand>
        <name>Fe cation</name>
        <dbReference type="ChEBI" id="CHEBI:24875"/>
    </ligand>
</feature>
<dbReference type="PIRSF" id="PIRSF004749">
    <property type="entry name" value="Pep_def"/>
    <property type="match status" value="1"/>
</dbReference>
<protein>
    <recommendedName>
        <fullName evidence="2">Peptide deformylase</fullName>
        <shortName evidence="2">PDF</shortName>
        <ecNumber evidence="2">3.5.1.88</ecNumber>
    </recommendedName>
    <alternativeName>
        <fullName evidence="2">Polypeptide deformylase</fullName>
    </alternativeName>
</protein>